<organism evidence="3 4">
    <name type="scientific">Ceratopteris richardii</name>
    <name type="common">Triangle waterfern</name>
    <dbReference type="NCBI Taxonomy" id="49495"/>
    <lineage>
        <taxon>Eukaryota</taxon>
        <taxon>Viridiplantae</taxon>
        <taxon>Streptophyta</taxon>
        <taxon>Embryophyta</taxon>
        <taxon>Tracheophyta</taxon>
        <taxon>Polypodiopsida</taxon>
        <taxon>Polypodiidae</taxon>
        <taxon>Polypodiales</taxon>
        <taxon>Pteridineae</taxon>
        <taxon>Pteridaceae</taxon>
        <taxon>Parkerioideae</taxon>
        <taxon>Ceratopteris</taxon>
    </lineage>
</organism>
<proteinExistence type="predicted"/>
<dbReference type="EMBL" id="CM035426">
    <property type="protein sequence ID" value="KAH7315875.1"/>
    <property type="molecule type" value="Genomic_DNA"/>
</dbReference>
<dbReference type="OrthoDB" id="75833at2759"/>
<dbReference type="PANTHER" id="PTHR36357">
    <property type="entry name" value="OS03G0148300 PROTEIN"/>
    <property type="match status" value="1"/>
</dbReference>
<dbReference type="GO" id="GO:0006457">
    <property type="term" value="P:protein folding"/>
    <property type="evidence" value="ECO:0007669"/>
    <property type="project" value="InterPro"/>
</dbReference>
<dbReference type="OMA" id="DESWKEW"/>
<sequence>MEERNVGVLWMVLVMATLVCLAVEAKKVHIPDELDDVVDDEEDEEWKAWGKPKPKPLPPFDPPPEDLSSFPPPQIQEEMLKRHIGTAMGFVKLRLNVRRNKDDVMMISEKWTKLLKTGSISAKIMAVDVNTIMFILEDGQNIAEVKDFILGQPEAYEFKLGQHAFRRPGDPPLEVVIEQMQKEAGKKEDQKVEL</sequence>
<evidence type="ECO:0000313" key="4">
    <source>
        <dbReference type="Proteomes" id="UP000825935"/>
    </source>
</evidence>
<evidence type="ECO:0000256" key="1">
    <source>
        <dbReference type="SAM" id="MobiDB-lite"/>
    </source>
</evidence>
<dbReference type="InterPro" id="IPR019330">
    <property type="entry name" value="MESD"/>
</dbReference>
<dbReference type="Pfam" id="PF10185">
    <property type="entry name" value="Mesd"/>
    <property type="match status" value="1"/>
</dbReference>
<feature type="chain" id="PRO_5035787434" description="Mesoderm development candidate 2" evidence="2">
    <location>
        <begin position="26"/>
        <end position="194"/>
    </location>
</feature>
<protein>
    <recommendedName>
        <fullName evidence="5">Mesoderm development candidate 2</fullName>
    </recommendedName>
</protein>
<keyword evidence="4" id="KW-1185">Reference proteome</keyword>
<dbReference type="PANTHER" id="PTHR36357:SF1">
    <property type="entry name" value="OS03G0148300 PROTEIN"/>
    <property type="match status" value="1"/>
</dbReference>
<comment type="caution">
    <text evidence="3">The sequence shown here is derived from an EMBL/GenBank/DDBJ whole genome shotgun (WGS) entry which is preliminary data.</text>
</comment>
<dbReference type="AlphaFoldDB" id="A0A8T2SAZ4"/>
<dbReference type="Proteomes" id="UP000825935">
    <property type="component" value="Chromosome 21"/>
</dbReference>
<dbReference type="Gene3D" id="3.30.70.260">
    <property type="match status" value="1"/>
</dbReference>
<reference evidence="3" key="1">
    <citation type="submission" date="2021-08" db="EMBL/GenBank/DDBJ databases">
        <title>WGS assembly of Ceratopteris richardii.</title>
        <authorList>
            <person name="Marchant D.B."/>
            <person name="Chen G."/>
            <person name="Jenkins J."/>
            <person name="Shu S."/>
            <person name="Leebens-Mack J."/>
            <person name="Grimwood J."/>
            <person name="Schmutz J."/>
            <person name="Soltis P."/>
            <person name="Soltis D."/>
            <person name="Chen Z.-H."/>
        </authorList>
    </citation>
    <scope>NUCLEOTIDE SEQUENCE</scope>
    <source>
        <strain evidence="3">Whitten #5841</strain>
        <tissue evidence="3">Leaf</tissue>
    </source>
</reference>
<evidence type="ECO:0008006" key="5">
    <source>
        <dbReference type="Google" id="ProtNLM"/>
    </source>
</evidence>
<evidence type="ECO:0000313" key="3">
    <source>
        <dbReference type="EMBL" id="KAH7315875.1"/>
    </source>
</evidence>
<evidence type="ECO:0000256" key="2">
    <source>
        <dbReference type="SAM" id="SignalP"/>
    </source>
</evidence>
<feature type="region of interest" description="Disordered" evidence="1">
    <location>
        <begin position="39"/>
        <end position="70"/>
    </location>
</feature>
<feature type="signal peptide" evidence="2">
    <location>
        <begin position="1"/>
        <end position="25"/>
    </location>
</feature>
<gene>
    <name evidence="3" type="ORF">KP509_21G069100</name>
</gene>
<name>A0A8T2SAZ4_CERRI</name>
<accession>A0A8T2SAZ4</accession>
<keyword evidence="2" id="KW-0732">Signal</keyword>